<organism evidence="2 3">
    <name type="scientific">Piscinibacter sakaiensis</name>
    <name type="common">Ideonella sakaiensis</name>
    <dbReference type="NCBI Taxonomy" id="1547922"/>
    <lineage>
        <taxon>Bacteria</taxon>
        <taxon>Pseudomonadati</taxon>
        <taxon>Pseudomonadota</taxon>
        <taxon>Betaproteobacteria</taxon>
        <taxon>Burkholderiales</taxon>
        <taxon>Sphaerotilaceae</taxon>
        <taxon>Piscinibacter</taxon>
    </lineage>
</organism>
<gene>
    <name evidence="2" type="ORF">ISF6_4253</name>
</gene>
<evidence type="ECO:0000313" key="3">
    <source>
        <dbReference type="Proteomes" id="UP000037660"/>
    </source>
</evidence>
<protein>
    <submittedName>
        <fullName evidence="2">Uncharacterized protein</fullName>
    </submittedName>
</protein>
<accession>A0A0K8P682</accession>
<proteinExistence type="predicted"/>
<evidence type="ECO:0000313" key="2">
    <source>
        <dbReference type="EMBL" id="GAP38059.1"/>
    </source>
</evidence>
<keyword evidence="3" id="KW-1185">Reference proteome</keyword>
<dbReference type="AlphaFoldDB" id="A0A0K8P682"/>
<reference evidence="2 3" key="2">
    <citation type="journal article" date="2016" name="Science">
        <title>A bacterium that degrades and assimilates poly(ethylene terephthalate).</title>
        <authorList>
            <person name="Yoshida S."/>
            <person name="Hiraga K."/>
            <person name="Takehana T."/>
            <person name="Taniguchi I."/>
            <person name="Yamaji H."/>
            <person name="Maeda Y."/>
            <person name="Toyohara K."/>
            <person name="Miyamoto K."/>
            <person name="Kimura Y."/>
            <person name="Oda K."/>
        </authorList>
    </citation>
    <scope>NUCLEOTIDE SEQUENCE [LARGE SCALE GENOMIC DNA]</scope>
    <source>
        <strain evidence="3">NBRC 110686 / TISTR 2288 / 201-F6</strain>
    </source>
</reference>
<dbReference type="STRING" id="1547922.ISF6_4253"/>
<feature type="compositionally biased region" description="Basic and acidic residues" evidence="1">
    <location>
        <begin position="28"/>
        <end position="40"/>
    </location>
</feature>
<name>A0A0K8P682_PISS1</name>
<reference evidence="3" key="1">
    <citation type="submission" date="2015-07" db="EMBL/GenBank/DDBJ databases">
        <title>Discovery of a poly(ethylene terephthalate assimilation.</title>
        <authorList>
            <person name="Yoshida S."/>
            <person name="Hiraga K."/>
            <person name="Takehana T."/>
            <person name="Taniguchi I."/>
            <person name="Yamaji H."/>
            <person name="Maeda Y."/>
            <person name="Toyohara K."/>
            <person name="Miyamoto K."/>
            <person name="Kimura Y."/>
            <person name="Oda K."/>
        </authorList>
    </citation>
    <scope>NUCLEOTIDE SEQUENCE [LARGE SCALE GENOMIC DNA]</scope>
    <source>
        <strain evidence="3">NBRC 110686 / TISTR 2288 / 201-F6</strain>
    </source>
</reference>
<evidence type="ECO:0000256" key="1">
    <source>
        <dbReference type="SAM" id="MobiDB-lite"/>
    </source>
</evidence>
<dbReference type="EMBL" id="BBYR01000065">
    <property type="protein sequence ID" value="GAP38059.1"/>
    <property type="molecule type" value="Genomic_DNA"/>
</dbReference>
<feature type="region of interest" description="Disordered" evidence="1">
    <location>
        <begin position="22"/>
        <end position="68"/>
    </location>
</feature>
<comment type="caution">
    <text evidence="2">The sequence shown here is derived from an EMBL/GenBank/DDBJ whole genome shotgun (WGS) entry which is preliminary data.</text>
</comment>
<sequence>MARAGGLDLAGLAGLAVRGRVTGGPARSRVDPGEDPSRTHRDGRRSTASAAGRAGRRSRLGVDVMATS</sequence>
<dbReference type="Proteomes" id="UP000037660">
    <property type="component" value="Unassembled WGS sequence"/>
</dbReference>